<proteinExistence type="predicted"/>
<accession>A0A2P2CAJ9</accession>
<gene>
    <name evidence="1" type="ORF">NOCA2560012</name>
</gene>
<dbReference type="GO" id="GO:0055070">
    <property type="term" value="P:copper ion homeostasis"/>
    <property type="evidence" value="ECO:0007669"/>
    <property type="project" value="InterPro"/>
</dbReference>
<organism evidence="1">
    <name type="scientific">metagenome</name>
    <dbReference type="NCBI Taxonomy" id="256318"/>
    <lineage>
        <taxon>unclassified sequences</taxon>
        <taxon>metagenomes</taxon>
    </lineage>
</organism>
<evidence type="ECO:0000313" key="1">
    <source>
        <dbReference type="EMBL" id="CUR59024.1"/>
    </source>
</evidence>
<dbReference type="GO" id="GO:0016020">
    <property type="term" value="C:membrane"/>
    <property type="evidence" value="ECO:0007669"/>
    <property type="project" value="InterPro"/>
</dbReference>
<dbReference type="AlphaFoldDB" id="A0A2P2CAJ9"/>
<dbReference type="Pfam" id="PF11382">
    <property type="entry name" value="MctB"/>
    <property type="match status" value="1"/>
</dbReference>
<dbReference type="InterPro" id="IPR021522">
    <property type="entry name" value="MctB"/>
</dbReference>
<dbReference type="EMBL" id="CZKA01000052">
    <property type="protein sequence ID" value="CUR59024.1"/>
    <property type="molecule type" value="Genomic_DNA"/>
</dbReference>
<sequence length="303" mass="29412">MISFRQHLVSLVAVFLALAVGVVLGGGPLSDLGRTTADEAADASGTATQDPAAEAAAAFTGDYALATAPGTLAGDLEGQTVVLVTLPGADAAVTKQLGSLVSAGGGTVVGQYAVQPALVDPGEKSLVDTLGSQLVTSLKGVDVPADATTYVRMGRLLGLGVATRTPAGAPRDANADSVVESLTGAELLTTTGNAAKRGSLVLVVMGDEPTDPEAGGDVIMSGLTTGLAQVTRGVVVAGSTASADTGELAQLREDEALTATVSTTDSVQTTAGQVTAVLALAAAQNGDVGAFGASGADGAVPAG</sequence>
<name>A0A2P2CAJ9_9ZZZZ</name>
<evidence type="ECO:0008006" key="2">
    <source>
        <dbReference type="Google" id="ProtNLM"/>
    </source>
</evidence>
<reference evidence="1" key="1">
    <citation type="submission" date="2015-08" db="EMBL/GenBank/DDBJ databases">
        <authorList>
            <person name="Babu N.S."/>
            <person name="Beckwith C.J."/>
            <person name="Beseler K.G."/>
            <person name="Brison A."/>
            <person name="Carone J.V."/>
            <person name="Caskin T.P."/>
            <person name="Diamond M."/>
            <person name="Durham M.E."/>
            <person name="Foxe J.M."/>
            <person name="Go M."/>
            <person name="Henderson B.A."/>
            <person name="Jones I.B."/>
            <person name="McGettigan J.A."/>
            <person name="Micheletti S.J."/>
            <person name="Nasrallah M.E."/>
            <person name="Ortiz D."/>
            <person name="Piller C.R."/>
            <person name="Privatt S.R."/>
            <person name="Schneider S.L."/>
            <person name="Sharp S."/>
            <person name="Smith T.C."/>
            <person name="Stanton J.D."/>
            <person name="Ullery H.E."/>
            <person name="Wilson R.J."/>
            <person name="Serrano M.G."/>
            <person name="Buck G."/>
            <person name="Lee V."/>
            <person name="Wang Y."/>
            <person name="Carvalho R."/>
            <person name="Voegtly L."/>
            <person name="Shi R."/>
            <person name="Duckworth R."/>
            <person name="Johnson A."/>
            <person name="Loviza R."/>
            <person name="Walstead R."/>
            <person name="Shah Z."/>
            <person name="Kiflezghi M."/>
            <person name="Wade K."/>
            <person name="Ball S.L."/>
            <person name="Bradley K.W."/>
            <person name="Asai D.J."/>
            <person name="Bowman C.A."/>
            <person name="Russell D.A."/>
            <person name="Pope W.H."/>
            <person name="Jacobs-Sera D."/>
            <person name="Hendrix R.W."/>
            <person name="Hatfull G.F."/>
        </authorList>
    </citation>
    <scope>NUCLEOTIDE SEQUENCE</scope>
</reference>
<protein>
    <recommendedName>
        <fullName evidence="2">Copper transporter</fullName>
    </recommendedName>
</protein>